<evidence type="ECO:0000259" key="11">
    <source>
        <dbReference type="Pfam" id="PF07034"/>
    </source>
</evidence>
<name>A0A8B7NJR0_HYAAZ</name>
<evidence type="ECO:0000256" key="5">
    <source>
        <dbReference type="ARBA" id="ARBA00022705"/>
    </source>
</evidence>
<evidence type="ECO:0000313" key="15">
    <source>
        <dbReference type="RefSeq" id="XP_018013893.1"/>
    </source>
</evidence>
<dbReference type="OrthoDB" id="10265211at2759"/>
<dbReference type="Pfam" id="PF18137">
    <property type="entry name" value="WHD_ORC"/>
    <property type="match status" value="1"/>
</dbReference>
<dbReference type="GeneID" id="108670908"/>
<keyword evidence="6" id="KW-0238">DNA-binding</keyword>
<evidence type="ECO:0000259" key="12">
    <source>
        <dbReference type="Pfam" id="PF18137"/>
    </source>
</evidence>
<keyword evidence="14" id="KW-1185">Reference proteome</keyword>
<comment type="function">
    <text evidence="9">Component of the origin recognition complex (ORC) that binds origins of replication. DNA-binding is ATP-dependent. The specific DNA sequences that define origins of replication have not been identified yet. ORC is required to assemble the pre-replication complex necessary to initiate DNA replication. Binds histone H3 and H4 trimethylation marks H3K9me3, H3K27me3 and H4K20me3.</text>
</comment>
<dbReference type="InterPro" id="IPR045663">
    <property type="entry name" value="ORC3_ins"/>
</dbReference>
<dbReference type="GO" id="GO:0005664">
    <property type="term" value="C:nuclear origin of replication recognition complex"/>
    <property type="evidence" value="ECO:0007669"/>
    <property type="project" value="InterPro"/>
</dbReference>
<feature type="domain" description="Origin recognition complex subunit 3 N-terminal" evidence="11">
    <location>
        <begin position="1"/>
        <end position="368"/>
    </location>
</feature>
<evidence type="ECO:0000256" key="4">
    <source>
        <dbReference type="ARBA" id="ARBA00022553"/>
    </source>
</evidence>
<feature type="region of interest" description="Disordered" evidence="10">
    <location>
        <begin position="698"/>
        <end position="727"/>
    </location>
</feature>
<dbReference type="GO" id="GO:0006270">
    <property type="term" value="P:DNA replication initiation"/>
    <property type="evidence" value="ECO:0007669"/>
    <property type="project" value="TreeGrafter"/>
</dbReference>
<feature type="compositionally biased region" description="Low complexity" evidence="10">
    <location>
        <begin position="178"/>
        <end position="187"/>
    </location>
</feature>
<evidence type="ECO:0000256" key="6">
    <source>
        <dbReference type="ARBA" id="ARBA00023125"/>
    </source>
</evidence>
<reference evidence="15" key="1">
    <citation type="submission" date="2025-08" db="UniProtKB">
        <authorList>
            <consortium name="RefSeq"/>
        </authorList>
    </citation>
    <scope>IDENTIFICATION</scope>
    <source>
        <tissue evidence="15">Whole organism</tissue>
    </source>
</reference>
<comment type="subunit">
    <text evidence="8">Component of ORC, a complex composed of at least 6 subunits: ORC1, ORC2, ORC3, ORC4, ORC5 and ORC6. ORC is regulated in a cell-cycle dependent manner. It is sequentially assembled at the exit from anaphase of mitosis and disassembled as cells enter S phase.</text>
</comment>
<keyword evidence="7" id="KW-0539">Nucleus</keyword>
<dbReference type="RefSeq" id="XP_018013893.1">
    <property type="nucleotide sequence ID" value="XM_018158404.2"/>
</dbReference>
<dbReference type="GO" id="GO:0031261">
    <property type="term" value="C:DNA replication preinitiation complex"/>
    <property type="evidence" value="ECO:0007669"/>
    <property type="project" value="TreeGrafter"/>
</dbReference>
<accession>A0A8B7NJR0</accession>
<dbReference type="InterPro" id="IPR040855">
    <property type="entry name" value="ORC_WH_C"/>
</dbReference>
<protein>
    <recommendedName>
        <fullName evidence="3">Origin recognition complex subunit 3</fullName>
    </recommendedName>
</protein>
<feature type="domain" description="Origin recognition complex subunit 3 winged helix C-terminal" evidence="12">
    <location>
        <begin position="623"/>
        <end position="764"/>
    </location>
</feature>
<evidence type="ECO:0000259" key="13">
    <source>
        <dbReference type="Pfam" id="PF19675"/>
    </source>
</evidence>
<evidence type="ECO:0000256" key="7">
    <source>
        <dbReference type="ARBA" id="ARBA00023242"/>
    </source>
</evidence>
<dbReference type="GO" id="GO:0003688">
    <property type="term" value="F:DNA replication origin binding"/>
    <property type="evidence" value="ECO:0007669"/>
    <property type="project" value="TreeGrafter"/>
</dbReference>
<dbReference type="Proteomes" id="UP000694843">
    <property type="component" value="Unplaced"/>
</dbReference>
<feature type="region of interest" description="Disordered" evidence="10">
    <location>
        <begin position="18"/>
        <end position="50"/>
    </location>
</feature>
<dbReference type="OMA" id="YCLMEHY"/>
<evidence type="ECO:0000313" key="14">
    <source>
        <dbReference type="Proteomes" id="UP000694843"/>
    </source>
</evidence>
<dbReference type="GO" id="GO:0005656">
    <property type="term" value="C:nuclear pre-replicative complex"/>
    <property type="evidence" value="ECO:0007669"/>
    <property type="project" value="TreeGrafter"/>
</dbReference>
<organism evidence="14 15">
    <name type="scientific">Hyalella azteca</name>
    <name type="common">Amphipod</name>
    <dbReference type="NCBI Taxonomy" id="294128"/>
    <lineage>
        <taxon>Eukaryota</taxon>
        <taxon>Metazoa</taxon>
        <taxon>Ecdysozoa</taxon>
        <taxon>Arthropoda</taxon>
        <taxon>Crustacea</taxon>
        <taxon>Multicrustacea</taxon>
        <taxon>Malacostraca</taxon>
        <taxon>Eumalacostraca</taxon>
        <taxon>Peracarida</taxon>
        <taxon>Amphipoda</taxon>
        <taxon>Senticaudata</taxon>
        <taxon>Talitrida</taxon>
        <taxon>Talitroidea</taxon>
        <taxon>Hyalellidae</taxon>
        <taxon>Hyalella</taxon>
    </lineage>
</organism>
<comment type="subcellular location">
    <subcellularLocation>
        <location evidence="1">Nucleus</location>
    </subcellularLocation>
</comment>
<dbReference type="CDD" id="cd20704">
    <property type="entry name" value="Orc3"/>
    <property type="match status" value="1"/>
</dbReference>
<dbReference type="PANTHER" id="PTHR12748:SF0">
    <property type="entry name" value="ORIGIN RECOGNITION COMPLEX SUBUNIT 3"/>
    <property type="match status" value="1"/>
</dbReference>
<dbReference type="AlphaFoldDB" id="A0A8B7NJR0"/>
<comment type="similarity">
    <text evidence="2">Belongs to the ORC3 family.</text>
</comment>
<evidence type="ECO:0000256" key="2">
    <source>
        <dbReference type="ARBA" id="ARBA00010977"/>
    </source>
</evidence>
<dbReference type="PANTHER" id="PTHR12748">
    <property type="entry name" value="ORIGIN RECOGNITION COMPLEX SUBUNIT 3"/>
    <property type="match status" value="1"/>
</dbReference>
<evidence type="ECO:0000256" key="8">
    <source>
        <dbReference type="ARBA" id="ARBA00026084"/>
    </source>
</evidence>
<sequence length="767" mass="85090">MSTVSVSKGVFAFKRQHGLSSDKSCKKRRPSAKVKSTVPNWPGDDESTSPLQEENYLKCWDSVSQTLQGLEKNIHETVFRELVEFVSNQTLRCGKQFNEDSLDDGSIPAAVLVMGVNMPDSSMVLSSLDHLLKKNNVASHVVSLNSRNCGTLRQCITHLADQLINGSSSAAEEESCDDSSYSSSSSSSDEEDDLAEEKTTPKKSKSHSGTVKRSCLNMNVLEAWYKEQKQESPGSDDGKIVVMVEDVESFPTSVLEDFIQVVSTHLVPLVLVLCVATSAAALHARLSQPILARLSLTSFRAQPSHSYLATLVQEVLMDGAVSSMRLGGRALRLLLDMFLYHHFSVKIFIQGLKYCMLEHFLSTPASVICCPAEDRRRVLNSLTAAQLNDIRKLPSFRSYTDKLPIIDQVPLLIDDKHFKDWVVTQLQVLDDHHHNLVRVLRLLHPFASTTPHAPLGRQLWSLLALSLNGQLVEGMGDVLNHLSSVPRDQLISPLPLAILALCGATHPTCLWWLVPLRKVELLDELLNMDDLDKTTTPDSPPSSGGAAPLLPSDRFKLKEKLQEMAKKKQAKPSKFAVVRSKVVEIIDCLVKEFCVVPSTLALHEAVYFDDAGVVSSGLMGKHRAAINKALTNPAAYLHCECCKDSKDWNSPSLPDLSIVYRLHLECGRLINLYDWLQAFCACVQVRKNNLIEVKNNAPEDTDEDVNKNTPKKRKNAAVKKSQENDDGVTPQLQARFVQAVSELQLLGFVKTSRRKTDHVARLTWGGY</sequence>
<dbReference type="Pfam" id="PF07034">
    <property type="entry name" value="ORC3_N"/>
    <property type="match status" value="1"/>
</dbReference>
<evidence type="ECO:0000256" key="1">
    <source>
        <dbReference type="ARBA" id="ARBA00004123"/>
    </source>
</evidence>
<keyword evidence="4" id="KW-0597">Phosphoprotein</keyword>
<dbReference type="KEGG" id="hazt:108670908"/>
<feature type="domain" description="Origin recognition complex subunit 3 insertion" evidence="13">
    <location>
        <begin position="380"/>
        <end position="611"/>
    </location>
</feature>
<evidence type="ECO:0000256" key="10">
    <source>
        <dbReference type="SAM" id="MobiDB-lite"/>
    </source>
</evidence>
<dbReference type="CTD" id="23595"/>
<dbReference type="Pfam" id="PF19675">
    <property type="entry name" value="ORC3_ins"/>
    <property type="match status" value="1"/>
</dbReference>
<evidence type="ECO:0000256" key="3">
    <source>
        <dbReference type="ARBA" id="ARBA00019085"/>
    </source>
</evidence>
<feature type="region of interest" description="Disordered" evidence="10">
    <location>
        <begin position="168"/>
        <end position="211"/>
    </location>
</feature>
<dbReference type="InterPro" id="IPR020795">
    <property type="entry name" value="ORC3"/>
</dbReference>
<keyword evidence="5" id="KW-0235">DNA replication</keyword>
<dbReference type="InterPro" id="IPR045667">
    <property type="entry name" value="ORC3_N"/>
</dbReference>
<gene>
    <name evidence="15" type="primary">LOC108670908</name>
</gene>
<proteinExistence type="inferred from homology"/>
<evidence type="ECO:0000256" key="9">
    <source>
        <dbReference type="ARBA" id="ARBA00045241"/>
    </source>
</evidence>